<name>A0A2X2Y6Z2_CLOPF</name>
<proteinExistence type="predicted"/>
<accession>A0A2X2Y6Z2</accession>
<organism evidence="2 3">
    <name type="scientific">Clostridium perfringens</name>
    <dbReference type="NCBI Taxonomy" id="1502"/>
    <lineage>
        <taxon>Bacteria</taxon>
        <taxon>Bacillati</taxon>
        <taxon>Bacillota</taxon>
        <taxon>Clostridia</taxon>
        <taxon>Eubacteriales</taxon>
        <taxon>Clostridiaceae</taxon>
        <taxon>Clostridium</taxon>
    </lineage>
</organism>
<dbReference type="AlphaFoldDB" id="A0A2X2Y6Z2"/>
<evidence type="ECO:0000256" key="1">
    <source>
        <dbReference type="SAM" id="Phobius"/>
    </source>
</evidence>
<gene>
    <name evidence="2" type="ORF">NCTC10719_01146</name>
</gene>
<dbReference type="RefSeq" id="WP_111926189.1">
    <property type="nucleotide sequence ID" value="NZ_CATNYS010000021.1"/>
</dbReference>
<keyword evidence="1" id="KW-0472">Membrane</keyword>
<feature type="transmembrane region" description="Helical" evidence="1">
    <location>
        <begin position="33"/>
        <end position="55"/>
    </location>
</feature>
<feature type="transmembrane region" description="Helical" evidence="1">
    <location>
        <begin position="61"/>
        <end position="79"/>
    </location>
</feature>
<evidence type="ECO:0000313" key="3">
    <source>
        <dbReference type="Proteomes" id="UP000249986"/>
    </source>
</evidence>
<sequence length="120" mass="13278">MLMLSSFFVFLGWGLLFLSLIGLFINRISTPSYLGIVSVVSLIISLLILNVIYGFTLFSTLFIVIGALILNSILFEIFINAKYAQNPHRVSIGIILIVFTVMDVALVFNAIKSIISAYIV</sequence>
<reference evidence="2 3" key="1">
    <citation type="submission" date="2018-06" db="EMBL/GenBank/DDBJ databases">
        <authorList>
            <consortium name="Pathogen Informatics"/>
            <person name="Doyle S."/>
        </authorList>
    </citation>
    <scope>NUCLEOTIDE SEQUENCE [LARGE SCALE GENOMIC DNA]</scope>
    <source>
        <strain evidence="2 3">NCTC10719</strain>
    </source>
</reference>
<dbReference type="EMBL" id="UAWG01000005">
    <property type="protein sequence ID" value="SQB59437.1"/>
    <property type="molecule type" value="Genomic_DNA"/>
</dbReference>
<protein>
    <submittedName>
        <fullName evidence="2">Uncharacterized protein</fullName>
    </submittedName>
</protein>
<dbReference type="Proteomes" id="UP000249986">
    <property type="component" value="Unassembled WGS sequence"/>
</dbReference>
<feature type="transmembrane region" description="Helical" evidence="1">
    <location>
        <begin position="91"/>
        <end position="111"/>
    </location>
</feature>
<feature type="transmembrane region" description="Helical" evidence="1">
    <location>
        <begin position="6"/>
        <end position="26"/>
    </location>
</feature>
<keyword evidence="1" id="KW-0812">Transmembrane</keyword>
<evidence type="ECO:0000313" key="2">
    <source>
        <dbReference type="EMBL" id="SQB59437.1"/>
    </source>
</evidence>
<keyword evidence="1" id="KW-1133">Transmembrane helix</keyword>